<keyword evidence="1 6" id="KW-0479">Metal-binding</keyword>
<evidence type="ECO:0000256" key="5">
    <source>
        <dbReference type="ARBA" id="ARBA00023186"/>
    </source>
</evidence>
<dbReference type="HAMAP" id="MF_01152">
    <property type="entry name" value="DnaJ"/>
    <property type="match status" value="1"/>
</dbReference>
<dbReference type="GO" id="GO:0051082">
    <property type="term" value="F:unfolded protein binding"/>
    <property type="evidence" value="ECO:0007669"/>
    <property type="project" value="InterPro"/>
</dbReference>
<accession>A0A1E4U084</accession>
<dbReference type="SUPFAM" id="SSF46565">
    <property type="entry name" value="Chaperone J-domain"/>
    <property type="match status" value="1"/>
</dbReference>
<dbReference type="GO" id="GO:0006457">
    <property type="term" value="P:protein folding"/>
    <property type="evidence" value="ECO:0007669"/>
    <property type="project" value="InterPro"/>
</dbReference>
<dbReference type="OrthoDB" id="550424at2759"/>
<keyword evidence="2" id="KW-0677">Repeat</keyword>
<dbReference type="InterPro" id="IPR036869">
    <property type="entry name" value="J_dom_sf"/>
</dbReference>
<dbReference type="InterPro" id="IPR036410">
    <property type="entry name" value="HSP_DnaJ_Cys-rich_dom_sf"/>
</dbReference>
<dbReference type="Proteomes" id="UP000094236">
    <property type="component" value="Unassembled WGS sequence"/>
</dbReference>
<dbReference type="InterPro" id="IPR008971">
    <property type="entry name" value="HSP40/DnaJ_pept-bd"/>
</dbReference>
<evidence type="ECO:0008006" key="12">
    <source>
        <dbReference type="Google" id="ProtNLM"/>
    </source>
</evidence>
<dbReference type="InterPro" id="IPR001623">
    <property type="entry name" value="DnaJ_domain"/>
</dbReference>
<protein>
    <recommendedName>
        <fullName evidence="12">J domain-containing protein</fullName>
    </recommendedName>
</protein>
<dbReference type="Pfam" id="PF00684">
    <property type="entry name" value="DnaJ_CXXCXGXG"/>
    <property type="match status" value="1"/>
</dbReference>
<reference evidence="11" key="1">
    <citation type="submission" date="2016-05" db="EMBL/GenBank/DDBJ databases">
        <title>Comparative genomics of biotechnologically important yeasts.</title>
        <authorList>
            <consortium name="DOE Joint Genome Institute"/>
            <person name="Riley R."/>
            <person name="Haridas S."/>
            <person name="Wolfe K.H."/>
            <person name="Lopes M.R."/>
            <person name="Hittinger C.T."/>
            <person name="Goker M."/>
            <person name="Salamov A."/>
            <person name="Wisecaver J."/>
            <person name="Long T.M."/>
            <person name="Aerts A.L."/>
            <person name="Barry K."/>
            <person name="Choi C."/>
            <person name="Clum A."/>
            <person name="Coughlan A.Y."/>
            <person name="Deshpande S."/>
            <person name="Douglass A.P."/>
            <person name="Hanson S.J."/>
            <person name="Klenk H.-P."/>
            <person name="Labutti K."/>
            <person name="Lapidus A."/>
            <person name="Lindquist E."/>
            <person name="Lipzen A."/>
            <person name="Meier-Kolthoff J.P."/>
            <person name="Ohm R.A."/>
            <person name="Otillar R.P."/>
            <person name="Pangilinan J."/>
            <person name="Peng Y."/>
            <person name="Rokas A."/>
            <person name="Rosa C.A."/>
            <person name="Scheuner C."/>
            <person name="Sibirny A.A."/>
            <person name="Slot J.C."/>
            <person name="Stielow J.B."/>
            <person name="Sun H."/>
            <person name="Kurtzman C.P."/>
            <person name="Blackwell M."/>
            <person name="Grigoriev I.V."/>
            <person name="Jeffries T.W."/>
        </authorList>
    </citation>
    <scope>NUCLEOTIDE SEQUENCE [LARGE SCALE GENOMIC DNA]</scope>
    <source>
        <strain evidence="11">NRRL Y-2460</strain>
    </source>
</reference>
<dbReference type="Gene3D" id="2.60.260.20">
    <property type="entry name" value="Urease metallochaperone UreE, N-terminal domain"/>
    <property type="match status" value="2"/>
</dbReference>
<dbReference type="GO" id="GO:0030544">
    <property type="term" value="F:Hsp70 protein binding"/>
    <property type="evidence" value="ECO:0007669"/>
    <property type="project" value="InterPro"/>
</dbReference>
<evidence type="ECO:0000256" key="6">
    <source>
        <dbReference type="PROSITE-ProRule" id="PRU00546"/>
    </source>
</evidence>
<dbReference type="PANTHER" id="PTHR43888">
    <property type="entry name" value="DNAJ-LIKE-2, ISOFORM A-RELATED"/>
    <property type="match status" value="1"/>
</dbReference>
<evidence type="ECO:0000256" key="3">
    <source>
        <dbReference type="ARBA" id="ARBA00022771"/>
    </source>
</evidence>
<evidence type="ECO:0000313" key="10">
    <source>
        <dbReference type="EMBL" id="ODV97397.1"/>
    </source>
</evidence>
<evidence type="ECO:0000256" key="2">
    <source>
        <dbReference type="ARBA" id="ARBA00022737"/>
    </source>
</evidence>
<feature type="compositionally biased region" description="Low complexity" evidence="7">
    <location>
        <begin position="374"/>
        <end position="387"/>
    </location>
</feature>
<feature type="compositionally biased region" description="Polar residues" evidence="7">
    <location>
        <begin position="388"/>
        <end position="397"/>
    </location>
</feature>
<organism evidence="10 11">
    <name type="scientific">Pachysolen tannophilus NRRL Y-2460</name>
    <dbReference type="NCBI Taxonomy" id="669874"/>
    <lineage>
        <taxon>Eukaryota</taxon>
        <taxon>Fungi</taxon>
        <taxon>Dikarya</taxon>
        <taxon>Ascomycota</taxon>
        <taxon>Saccharomycotina</taxon>
        <taxon>Pichiomycetes</taxon>
        <taxon>Pachysolenaceae</taxon>
        <taxon>Pachysolen</taxon>
    </lineage>
</organism>
<dbReference type="Gene3D" id="1.10.287.110">
    <property type="entry name" value="DnaJ domain"/>
    <property type="match status" value="1"/>
</dbReference>
<evidence type="ECO:0000259" key="8">
    <source>
        <dbReference type="PROSITE" id="PS50076"/>
    </source>
</evidence>
<dbReference type="PRINTS" id="PR00625">
    <property type="entry name" value="JDOMAIN"/>
</dbReference>
<feature type="zinc finger region" description="CR-type" evidence="6">
    <location>
        <begin position="131"/>
        <end position="214"/>
    </location>
</feature>
<dbReference type="STRING" id="669874.A0A1E4U084"/>
<sequence>MVKETKLYDILGLPANANKAQIKKAYRANALKYHPDKNQHNFQATERFKEISKAYEVLCDDEKRLIYDRYGDDGLNGNYNDTANGGTDDLFSQFFGDSFFIGGSGSSANSRRKGKNIYHSLTYDLQDLYNGKSIRLGLNKQVRCEICGGKGASAENIKKCFQCDGRGIQVIERSMGMMVQRVRSTCERCRGSGEFVSPKDRCSKCNGGGYYDTRKILSIDIRPGTKDGESIVLKNEADEGPNIIPGDVIITIHQKIHHFFERKDDDLYGVVDIDLLTALCGGSVMVKYFNNKLIKIDILKGEIIKPGDVKVIKNYGMPRYYNNGKFSEGIIGYGDLFIKFNIIFPQPNELTDQNYQTLEKALPMRPSVNIAQATKNSNNINGSNTNKDGTTTDSNGGIQNCSVDEVVLSDLDSARYVDNSVFDNGNFLGKKKRRRGYFGNNVDAEDFDGDDRIRSA</sequence>
<dbReference type="GO" id="GO:0005524">
    <property type="term" value="F:ATP binding"/>
    <property type="evidence" value="ECO:0007669"/>
    <property type="project" value="InterPro"/>
</dbReference>
<dbReference type="Gene3D" id="2.10.230.10">
    <property type="entry name" value="Heat shock protein DnaJ, cysteine-rich domain"/>
    <property type="match status" value="1"/>
</dbReference>
<dbReference type="CDD" id="cd10719">
    <property type="entry name" value="DnaJ_zf"/>
    <property type="match status" value="1"/>
</dbReference>
<keyword evidence="4 6" id="KW-0862">Zinc</keyword>
<dbReference type="FunFam" id="2.60.260.20:FF:000003">
    <property type="entry name" value="DnaJ subfamily A member 2"/>
    <property type="match status" value="1"/>
</dbReference>
<feature type="domain" description="J" evidence="8">
    <location>
        <begin position="6"/>
        <end position="71"/>
    </location>
</feature>
<proteinExistence type="inferred from homology"/>
<keyword evidence="5" id="KW-0143">Chaperone</keyword>
<dbReference type="InterPro" id="IPR002939">
    <property type="entry name" value="DnaJ_C"/>
</dbReference>
<evidence type="ECO:0000313" key="11">
    <source>
        <dbReference type="Proteomes" id="UP000094236"/>
    </source>
</evidence>
<evidence type="ECO:0000256" key="7">
    <source>
        <dbReference type="SAM" id="MobiDB-lite"/>
    </source>
</evidence>
<dbReference type="InterPro" id="IPR001305">
    <property type="entry name" value="HSP_DnaJ_Cys-rich_dom"/>
</dbReference>
<dbReference type="PROSITE" id="PS51188">
    <property type="entry name" value="ZF_CR"/>
    <property type="match status" value="1"/>
</dbReference>
<dbReference type="InterPro" id="IPR044713">
    <property type="entry name" value="DNJA1/2-like"/>
</dbReference>
<dbReference type="FunFam" id="2.10.230.10:FF:000001">
    <property type="entry name" value="DnaJ subfamily A member 2"/>
    <property type="match status" value="1"/>
</dbReference>
<keyword evidence="11" id="KW-1185">Reference proteome</keyword>
<dbReference type="GO" id="GO:0008270">
    <property type="term" value="F:zinc ion binding"/>
    <property type="evidence" value="ECO:0007669"/>
    <property type="project" value="UniProtKB-KW"/>
</dbReference>
<dbReference type="InterPro" id="IPR018253">
    <property type="entry name" value="DnaJ_domain_CS"/>
</dbReference>
<gene>
    <name evidence="10" type="ORF">PACTADRAFT_66409</name>
</gene>
<dbReference type="EMBL" id="KV454012">
    <property type="protein sequence ID" value="ODV97397.1"/>
    <property type="molecule type" value="Genomic_DNA"/>
</dbReference>
<dbReference type="CDD" id="cd06257">
    <property type="entry name" value="DnaJ"/>
    <property type="match status" value="1"/>
</dbReference>
<dbReference type="CDD" id="cd10747">
    <property type="entry name" value="DnaJ_C"/>
    <property type="match status" value="1"/>
</dbReference>
<dbReference type="SUPFAM" id="SSF49493">
    <property type="entry name" value="HSP40/DnaJ peptide-binding domain"/>
    <property type="match status" value="2"/>
</dbReference>
<name>A0A1E4U084_PACTA</name>
<evidence type="ECO:0000256" key="1">
    <source>
        <dbReference type="ARBA" id="ARBA00022723"/>
    </source>
</evidence>
<feature type="domain" description="CR-type" evidence="9">
    <location>
        <begin position="131"/>
        <end position="214"/>
    </location>
</feature>
<dbReference type="PROSITE" id="PS50076">
    <property type="entry name" value="DNAJ_2"/>
    <property type="match status" value="1"/>
</dbReference>
<dbReference type="Pfam" id="PF00226">
    <property type="entry name" value="DnaJ"/>
    <property type="match status" value="1"/>
</dbReference>
<dbReference type="GO" id="GO:0009408">
    <property type="term" value="P:response to heat"/>
    <property type="evidence" value="ECO:0007669"/>
    <property type="project" value="InterPro"/>
</dbReference>
<dbReference type="InterPro" id="IPR012724">
    <property type="entry name" value="DnaJ"/>
</dbReference>
<evidence type="ECO:0000256" key="4">
    <source>
        <dbReference type="ARBA" id="ARBA00022833"/>
    </source>
</evidence>
<dbReference type="PROSITE" id="PS00636">
    <property type="entry name" value="DNAJ_1"/>
    <property type="match status" value="1"/>
</dbReference>
<keyword evidence="3 6" id="KW-0863">Zinc-finger</keyword>
<evidence type="ECO:0000259" key="9">
    <source>
        <dbReference type="PROSITE" id="PS51188"/>
    </source>
</evidence>
<dbReference type="SUPFAM" id="SSF57938">
    <property type="entry name" value="DnaJ/Hsp40 cysteine-rich domain"/>
    <property type="match status" value="1"/>
</dbReference>
<dbReference type="AlphaFoldDB" id="A0A1E4U084"/>
<dbReference type="SMART" id="SM00271">
    <property type="entry name" value="DnaJ"/>
    <property type="match status" value="1"/>
</dbReference>
<feature type="region of interest" description="Disordered" evidence="7">
    <location>
        <begin position="374"/>
        <end position="397"/>
    </location>
</feature>
<dbReference type="Pfam" id="PF01556">
    <property type="entry name" value="DnaJ_C"/>
    <property type="match status" value="1"/>
</dbReference>